<organism evidence="2 3">
    <name type="scientific">Zoarces viviparus</name>
    <name type="common">Viviparous eelpout</name>
    <name type="synonym">Blennius viviparus</name>
    <dbReference type="NCBI Taxonomy" id="48416"/>
    <lineage>
        <taxon>Eukaryota</taxon>
        <taxon>Metazoa</taxon>
        <taxon>Chordata</taxon>
        <taxon>Craniata</taxon>
        <taxon>Vertebrata</taxon>
        <taxon>Euteleostomi</taxon>
        <taxon>Actinopterygii</taxon>
        <taxon>Neopterygii</taxon>
        <taxon>Teleostei</taxon>
        <taxon>Neoteleostei</taxon>
        <taxon>Acanthomorphata</taxon>
        <taxon>Eupercaria</taxon>
        <taxon>Perciformes</taxon>
        <taxon>Cottioidei</taxon>
        <taxon>Zoarcales</taxon>
        <taxon>Zoarcidae</taxon>
        <taxon>Zoarcinae</taxon>
        <taxon>Zoarces</taxon>
    </lineage>
</organism>
<evidence type="ECO:0000313" key="3">
    <source>
        <dbReference type="Proteomes" id="UP001488805"/>
    </source>
</evidence>
<dbReference type="Proteomes" id="UP001488805">
    <property type="component" value="Unassembled WGS sequence"/>
</dbReference>
<comment type="caution">
    <text evidence="2">The sequence shown here is derived from an EMBL/GenBank/DDBJ whole genome shotgun (WGS) entry which is preliminary data.</text>
</comment>
<sequence length="296" mass="33148">MSELSSKLNPQILLNGEQQRQQQEDAAAIEGQMSSVGLEDACLEDSVAAEKETQAKVQSVFQQVRNQIRSQVGMKAPKSSMLELVQRVKDRETEIAQMNGEPEGKNVSSKEKKPAEMLTDESKDGMDLKEEELCAFFEKKLEVDTKALQVEFEVKISQVRKEMRAYTDQSLKELECKMQSWQSHNLQHRKEQQDSKGPNKIQKTSAAPSLASRRGRVLTRTMTTIIPKTCALVIMGPRAKSETLSSSKGASSRLPRDPVLSLPVNKSWQSRKPLLPACPPLHQHKKVVRPKAKTGN</sequence>
<keyword evidence="3" id="KW-1185">Reference proteome</keyword>
<reference evidence="2 3" key="1">
    <citation type="journal article" date="2024" name="Genome Biol. Evol.">
        <title>Chromosome-level genome assembly of the viviparous eelpout Zoarces viviparus.</title>
        <authorList>
            <person name="Fuhrmann N."/>
            <person name="Brasseur M.V."/>
            <person name="Bakowski C.E."/>
            <person name="Podsiadlowski L."/>
            <person name="Prost S."/>
            <person name="Krehenwinkel H."/>
            <person name="Mayer C."/>
        </authorList>
    </citation>
    <scope>NUCLEOTIDE SEQUENCE [LARGE SCALE GENOMIC DNA]</scope>
    <source>
        <strain evidence="2">NO-MEL_2022_Ind0_liver</strain>
    </source>
</reference>
<proteinExistence type="predicted"/>
<feature type="region of interest" description="Disordered" evidence="1">
    <location>
        <begin position="182"/>
        <end position="214"/>
    </location>
</feature>
<accession>A0AAW1EIL5</accession>
<feature type="region of interest" description="Disordered" evidence="1">
    <location>
        <begin position="242"/>
        <end position="296"/>
    </location>
</feature>
<name>A0AAW1EIL5_ZOAVI</name>
<dbReference type="AlphaFoldDB" id="A0AAW1EIL5"/>
<dbReference type="EMBL" id="JBCEZU010000221">
    <property type="protein sequence ID" value="KAK9522479.1"/>
    <property type="molecule type" value="Genomic_DNA"/>
</dbReference>
<feature type="compositionally biased region" description="Basic residues" evidence="1">
    <location>
        <begin position="282"/>
        <end position="296"/>
    </location>
</feature>
<feature type="compositionally biased region" description="Basic and acidic residues" evidence="1">
    <location>
        <begin position="102"/>
        <end position="122"/>
    </location>
</feature>
<evidence type="ECO:0000256" key="1">
    <source>
        <dbReference type="SAM" id="MobiDB-lite"/>
    </source>
</evidence>
<protein>
    <submittedName>
        <fullName evidence="2">Uncharacterized protein</fullName>
    </submittedName>
</protein>
<feature type="region of interest" description="Disordered" evidence="1">
    <location>
        <begin position="100"/>
        <end position="122"/>
    </location>
</feature>
<gene>
    <name evidence="2" type="ORF">VZT92_018940</name>
</gene>
<evidence type="ECO:0000313" key="2">
    <source>
        <dbReference type="EMBL" id="KAK9522479.1"/>
    </source>
</evidence>